<evidence type="ECO:0000313" key="1">
    <source>
        <dbReference type="Proteomes" id="UP000694925"/>
    </source>
</evidence>
<name>A0AAJ7S625_9HYME</name>
<dbReference type="Proteomes" id="UP000694925">
    <property type="component" value="Unplaced"/>
</dbReference>
<accession>A0AAJ7S625</accession>
<dbReference type="KEGG" id="ccal:113464739"/>
<dbReference type="PANTHER" id="PTHR21696:SF2">
    <property type="entry name" value="PROTEIN UNC-79 HOMOLOG"/>
    <property type="match status" value="1"/>
</dbReference>
<dbReference type="GeneID" id="113464739"/>
<protein>
    <submittedName>
        <fullName evidence="2">Protein unc-79 homolog</fullName>
    </submittedName>
</protein>
<keyword evidence="1" id="KW-1185">Reference proteome</keyword>
<gene>
    <name evidence="2" type="primary">LOC113464739</name>
</gene>
<reference evidence="2" key="1">
    <citation type="submission" date="2025-08" db="UniProtKB">
        <authorList>
            <consortium name="RefSeq"/>
        </authorList>
    </citation>
    <scope>IDENTIFICATION</scope>
    <source>
        <tissue evidence="2">Whole body</tissue>
    </source>
</reference>
<proteinExistence type="predicted"/>
<dbReference type="AlphaFoldDB" id="A0AAJ7S625"/>
<dbReference type="InterPro" id="IPR024855">
    <property type="entry name" value="UNC79"/>
</dbReference>
<dbReference type="RefSeq" id="XP_026672074.1">
    <property type="nucleotide sequence ID" value="XM_026816273.1"/>
</dbReference>
<sequence length="135" mass="14822">MSPLGFDAKKMYNFVAKRFVNTCAKVQEQALNWLQTLTMLEISIPMCQLFSMFGAGVAVMGAMNSTESQQKPSKGTKKEDDEGNAICCVVENESGKSTPLSDDIAPSSRHMEFTTNAELNLSCCILMLDVLLKQV</sequence>
<evidence type="ECO:0000313" key="2">
    <source>
        <dbReference type="RefSeq" id="XP_026672074.1"/>
    </source>
</evidence>
<organism evidence="1 2">
    <name type="scientific">Ceratina calcarata</name>
    <dbReference type="NCBI Taxonomy" id="156304"/>
    <lineage>
        <taxon>Eukaryota</taxon>
        <taxon>Metazoa</taxon>
        <taxon>Ecdysozoa</taxon>
        <taxon>Arthropoda</taxon>
        <taxon>Hexapoda</taxon>
        <taxon>Insecta</taxon>
        <taxon>Pterygota</taxon>
        <taxon>Neoptera</taxon>
        <taxon>Endopterygota</taxon>
        <taxon>Hymenoptera</taxon>
        <taxon>Apocrita</taxon>
        <taxon>Aculeata</taxon>
        <taxon>Apoidea</taxon>
        <taxon>Anthophila</taxon>
        <taxon>Apidae</taxon>
        <taxon>Ceratina</taxon>
        <taxon>Zadontomerus</taxon>
    </lineage>
</organism>
<dbReference type="PANTHER" id="PTHR21696">
    <property type="entry name" value="PROTEIN UNC-79 HOMOLOG"/>
    <property type="match status" value="1"/>
</dbReference>